<reference evidence="7" key="1">
    <citation type="journal article" date="2010" name="Genome Biol.">
        <title>Genome sequence of the necrotrophic plant pathogen Pythium ultimum reveals original pathogenicity mechanisms and effector repertoire.</title>
        <authorList>
            <person name="Levesque C.A."/>
            <person name="Brouwer H."/>
            <person name="Cano L."/>
            <person name="Hamilton J.P."/>
            <person name="Holt C."/>
            <person name="Huitema E."/>
            <person name="Raffaele S."/>
            <person name="Robideau G.P."/>
            <person name="Thines M."/>
            <person name="Win J."/>
            <person name="Zerillo M.M."/>
            <person name="Beakes G.W."/>
            <person name="Boore J.L."/>
            <person name="Busam D."/>
            <person name="Dumas B."/>
            <person name="Ferriera S."/>
            <person name="Fuerstenberg S.I."/>
            <person name="Gachon C.M."/>
            <person name="Gaulin E."/>
            <person name="Govers F."/>
            <person name="Grenville-Briggs L."/>
            <person name="Horner N."/>
            <person name="Hostetler J."/>
            <person name="Jiang R.H."/>
            <person name="Johnson J."/>
            <person name="Krajaejun T."/>
            <person name="Lin H."/>
            <person name="Meijer H.J."/>
            <person name="Moore B."/>
            <person name="Morris P."/>
            <person name="Phuntmart V."/>
            <person name="Puiu D."/>
            <person name="Shetty J."/>
            <person name="Stajich J.E."/>
            <person name="Tripathy S."/>
            <person name="Wawra S."/>
            <person name="van West P."/>
            <person name="Whitty B.R."/>
            <person name="Coutinho P.M."/>
            <person name="Henrissat B."/>
            <person name="Martin F."/>
            <person name="Thomas P.D."/>
            <person name="Tyler B.M."/>
            <person name="De Vries R.P."/>
            <person name="Kamoun S."/>
            <person name="Yandell M."/>
            <person name="Tisserat N."/>
            <person name="Buell C.R."/>
        </authorList>
    </citation>
    <scope>NUCLEOTIDE SEQUENCE</scope>
    <source>
        <strain evidence="7">DAOM:BR144</strain>
    </source>
</reference>
<dbReference type="PANTHER" id="PTHR19857">
    <property type="entry name" value="MITOCHONDRIAL DIVISION PROTEIN 1-RELATED"/>
    <property type="match status" value="1"/>
</dbReference>
<dbReference type="PROSITE" id="PS50082">
    <property type="entry name" value="WD_REPEATS_2"/>
    <property type="match status" value="2"/>
</dbReference>
<evidence type="ECO:0000313" key="6">
    <source>
        <dbReference type="EnsemblProtists" id="PYU1_T011511"/>
    </source>
</evidence>
<keyword evidence="3" id="KW-0647">Proteasome</keyword>
<proteinExistence type="inferred from homology"/>
<dbReference type="InterPro" id="IPR015943">
    <property type="entry name" value="WD40/YVTN_repeat-like_dom_sf"/>
</dbReference>
<dbReference type="STRING" id="431595.K3X2R2"/>
<reference evidence="6" key="3">
    <citation type="submission" date="2015-02" db="UniProtKB">
        <authorList>
            <consortium name="EnsemblProtists"/>
        </authorList>
    </citation>
    <scope>IDENTIFICATION</scope>
    <source>
        <strain evidence="6">DAOM BR144</strain>
    </source>
</reference>
<sequence length="453" mass="49253">MEARQFYMQLQPDWQTLAVEGETAGEQQCWIDVYERGVRLRDDDSSSSSDAKDDVLPKVRVESATSAHFELDLNAALDQRIAPSSPPFLEQGQQQHLVAITKRENQWIEVHAHIADREQPVRTIFQAPTATMHSQKRAGTGAIPQLHTVDVSMDEKFVAVGGADGLCTLWDALDRTEAMELSGHLLDVTRVLLTGSLDFTLRIWSVESGKCAAILKGHRGGVEDIAILGKGRNVMSSSSDGLIHLWSCGTQDVIAKWGNDAHSAVRCLTVLDDSSTKALVETSTSNEPHELEAETDGKIVFAGLDNGEILGVDIRAREAVLNLQGTASVFSCAAATTESKPLLLTGSEDGILTAWDLRNTSTPLQLLSRSSAPINRIVCGNRDTVWTAHGDGGCSNWSHVLGENTHTNVAGISTELTGPQYDPIRDVAIAPKTGRVFTVSRDGRLRDYIPHFL</sequence>
<dbReference type="OMA" id="CNWNEAL"/>
<dbReference type="InterPro" id="IPR051179">
    <property type="entry name" value="WD_repeat_multifunction"/>
</dbReference>
<dbReference type="EMBL" id="GL376571">
    <property type="status" value="NOT_ANNOTATED_CDS"/>
    <property type="molecule type" value="Genomic_DNA"/>
</dbReference>
<dbReference type="InterPro" id="IPR020472">
    <property type="entry name" value="WD40_PAC1"/>
</dbReference>
<dbReference type="InterPro" id="IPR036322">
    <property type="entry name" value="WD40_repeat_dom_sf"/>
</dbReference>
<evidence type="ECO:0000256" key="3">
    <source>
        <dbReference type="ARBA" id="ARBA00022942"/>
    </source>
</evidence>
<dbReference type="GO" id="GO:0000502">
    <property type="term" value="C:proteasome complex"/>
    <property type="evidence" value="ECO:0007669"/>
    <property type="project" value="UniProtKB-KW"/>
</dbReference>
<organism evidence="6 7">
    <name type="scientific">Globisporangium ultimum (strain ATCC 200006 / CBS 805.95 / DAOM BR144)</name>
    <name type="common">Pythium ultimum</name>
    <dbReference type="NCBI Taxonomy" id="431595"/>
    <lineage>
        <taxon>Eukaryota</taxon>
        <taxon>Sar</taxon>
        <taxon>Stramenopiles</taxon>
        <taxon>Oomycota</taxon>
        <taxon>Peronosporomycetes</taxon>
        <taxon>Pythiales</taxon>
        <taxon>Pythiaceae</taxon>
        <taxon>Globisporangium</taxon>
    </lineage>
</organism>
<dbReference type="SMART" id="SM00320">
    <property type="entry name" value="WD40"/>
    <property type="match status" value="5"/>
</dbReference>
<dbReference type="InterPro" id="IPR001680">
    <property type="entry name" value="WD40_rpt"/>
</dbReference>
<dbReference type="VEuPathDB" id="FungiDB:PYU1_G011485"/>
<protein>
    <submittedName>
        <fullName evidence="6">Uncharacterized protein</fullName>
    </submittedName>
</protein>
<feature type="repeat" description="WD" evidence="5">
    <location>
        <begin position="215"/>
        <end position="256"/>
    </location>
</feature>
<keyword evidence="2" id="KW-0677">Repeat</keyword>
<comment type="similarity">
    <text evidence="4">Belongs to the WD repeat PAAF1/RPN14 family.</text>
</comment>
<keyword evidence="7" id="KW-1185">Reference proteome</keyword>
<dbReference type="PROSITE" id="PS50294">
    <property type="entry name" value="WD_REPEATS_REGION"/>
    <property type="match status" value="1"/>
</dbReference>
<evidence type="ECO:0000256" key="1">
    <source>
        <dbReference type="ARBA" id="ARBA00022574"/>
    </source>
</evidence>
<dbReference type="PRINTS" id="PR00320">
    <property type="entry name" value="GPROTEINBRPT"/>
</dbReference>
<evidence type="ECO:0000256" key="2">
    <source>
        <dbReference type="ARBA" id="ARBA00022737"/>
    </source>
</evidence>
<keyword evidence="1 5" id="KW-0853">WD repeat</keyword>
<dbReference type="SUPFAM" id="SSF50978">
    <property type="entry name" value="WD40 repeat-like"/>
    <property type="match status" value="1"/>
</dbReference>
<dbReference type="HOGENOM" id="CLU_037051_0_0_1"/>
<dbReference type="Proteomes" id="UP000019132">
    <property type="component" value="Unassembled WGS sequence"/>
</dbReference>
<feature type="repeat" description="WD" evidence="5">
    <location>
        <begin position="192"/>
        <end position="214"/>
    </location>
</feature>
<evidence type="ECO:0000256" key="5">
    <source>
        <dbReference type="PROSITE-ProRule" id="PRU00221"/>
    </source>
</evidence>
<dbReference type="PANTHER" id="PTHR19857:SF19">
    <property type="entry name" value="26S PROTEASOME REGULATORY SUBUNIT RPN14"/>
    <property type="match status" value="1"/>
</dbReference>
<accession>K3X2R2</accession>
<reference evidence="7" key="2">
    <citation type="submission" date="2010-04" db="EMBL/GenBank/DDBJ databases">
        <authorList>
            <person name="Buell R."/>
            <person name="Hamilton J."/>
            <person name="Hostetler J."/>
        </authorList>
    </citation>
    <scope>NUCLEOTIDE SEQUENCE [LARGE SCALE GENOMIC DNA]</scope>
    <source>
        <strain evidence="7">DAOM:BR144</strain>
    </source>
</reference>
<dbReference type="eggNOG" id="KOG0266">
    <property type="taxonomic scope" value="Eukaryota"/>
</dbReference>
<evidence type="ECO:0000256" key="4">
    <source>
        <dbReference type="ARBA" id="ARBA00038321"/>
    </source>
</evidence>
<dbReference type="AlphaFoldDB" id="K3X2R2"/>
<evidence type="ECO:0000313" key="7">
    <source>
        <dbReference type="Proteomes" id="UP000019132"/>
    </source>
</evidence>
<dbReference type="InParanoid" id="K3X2R2"/>
<dbReference type="Gene3D" id="2.130.10.10">
    <property type="entry name" value="YVTN repeat-like/Quinoprotein amine dehydrogenase"/>
    <property type="match status" value="2"/>
</dbReference>
<dbReference type="EnsemblProtists" id="PYU1_T011511">
    <property type="protein sequence ID" value="PYU1_T011511"/>
    <property type="gene ID" value="PYU1_G011485"/>
</dbReference>
<name>K3X2R2_GLOUD</name>
<dbReference type="Pfam" id="PF00400">
    <property type="entry name" value="WD40"/>
    <property type="match status" value="3"/>
</dbReference>